<dbReference type="PANTHER" id="PTHR46564:SF1">
    <property type="entry name" value="TRANSPOSASE"/>
    <property type="match status" value="1"/>
</dbReference>
<keyword evidence="3" id="KW-1185">Reference proteome</keyword>
<organism evidence="2 3">
    <name type="scientific">Floridaenema evergladense BLCC-F167</name>
    <dbReference type="NCBI Taxonomy" id="3153639"/>
    <lineage>
        <taxon>Bacteria</taxon>
        <taxon>Bacillati</taxon>
        <taxon>Cyanobacteriota</taxon>
        <taxon>Cyanophyceae</taxon>
        <taxon>Oscillatoriophycideae</taxon>
        <taxon>Aerosakkonematales</taxon>
        <taxon>Aerosakkonemataceae</taxon>
        <taxon>Floridanema</taxon>
        <taxon>Floridanema evergladense</taxon>
    </lineage>
</organism>
<dbReference type="RefSeq" id="WP_413278992.1">
    <property type="nucleotide sequence ID" value="NZ_JBHFNT010000162.1"/>
</dbReference>
<feature type="domain" description="Tc1-like transposase DDE" evidence="1">
    <location>
        <begin position="45"/>
        <end position="177"/>
    </location>
</feature>
<dbReference type="InterPro" id="IPR047655">
    <property type="entry name" value="Transpos_IS630-like"/>
</dbReference>
<dbReference type="PANTHER" id="PTHR46564">
    <property type="entry name" value="TRANSPOSASE"/>
    <property type="match status" value="1"/>
</dbReference>
<sequence length="213" mass="24124">MPCIAKTGTNAKKKTLRSSQAKTERVQKLRMEYWQQVKQIDPENLVFIDEMGVLLGLTPTHARSQKGTRVYGFQPFYRGAKVTVIGAVSISQVLAVMTLNGSMNGEAFKVFIEQCLLPQLWTGAVVVMDNLPAHKVKEIEPLIESVGARVLYQSPYSPDFNPIEHWWSQLKTFLRDFSPHTAKMVDILIATALDLFNPEHLKNWFTNCCYCTS</sequence>
<dbReference type="InterPro" id="IPR012337">
    <property type="entry name" value="RNaseH-like_sf"/>
</dbReference>
<dbReference type="Proteomes" id="UP001576780">
    <property type="component" value="Unassembled WGS sequence"/>
</dbReference>
<dbReference type="Pfam" id="PF13358">
    <property type="entry name" value="DDE_3"/>
    <property type="match status" value="1"/>
</dbReference>
<evidence type="ECO:0000313" key="2">
    <source>
        <dbReference type="EMBL" id="MFB2836617.1"/>
    </source>
</evidence>
<evidence type="ECO:0000313" key="3">
    <source>
        <dbReference type="Proteomes" id="UP001576780"/>
    </source>
</evidence>
<protein>
    <submittedName>
        <fullName evidence="2">IS630 family transposase</fullName>
    </submittedName>
</protein>
<comment type="caution">
    <text evidence="2">The sequence shown here is derived from an EMBL/GenBank/DDBJ whole genome shotgun (WGS) entry which is preliminary data.</text>
</comment>
<reference evidence="2 3" key="1">
    <citation type="submission" date="2024-09" db="EMBL/GenBank/DDBJ databases">
        <title>Floridaenema gen nov. (Aerosakkonemataceae, Aerosakkonematales ord. nov., Cyanobacteria) from benthic tropical and subtropical fresh waters, with the description of four new species.</title>
        <authorList>
            <person name="Moretto J.A."/>
            <person name="Berthold D.E."/>
            <person name="Lefler F.W."/>
            <person name="Huang I.-S."/>
            <person name="Laughinghouse H. IV."/>
        </authorList>
    </citation>
    <scope>NUCLEOTIDE SEQUENCE [LARGE SCALE GENOMIC DNA]</scope>
    <source>
        <strain evidence="2 3">BLCC-F167</strain>
    </source>
</reference>
<dbReference type="Gene3D" id="3.30.420.10">
    <property type="entry name" value="Ribonuclease H-like superfamily/Ribonuclease H"/>
    <property type="match status" value="1"/>
</dbReference>
<dbReference type="NCBIfam" id="NF033545">
    <property type="entry name" value="transpos_IS630"/>
    <property type="match status" value="1"/>
</dbReference>
<dbReference type="EMBL" id="JBHFNT010000162">
    <property type="protein sequence ID" value="MFB2836617.1"/>
    <property type="molecule type" value="Genomic_DNA"/>
</dbReference>
<dbReference type="SUPFAM" id="SSF53098">
    <property type="entry name" value="Ribonuclease H-like"/>
    <property type="match status" value="1"/>
</dbReference>
<proteinExistence type="predicted"/>
<dbReference type="InterPro" id="IPR038717">
    <property type="entry name" value="Tc1-like_DDE_dom"/>
</dbReference>
<evidence type="ECO:0000259" key="1">
    <source>
        <dbReference type="Pfam" id="PF13358"/>
    </source>
</evidence>
<gene>
    <name evidence="2" type="ORF">ACE1CA_18955</name>
</gene>
<accession>A0ABV4WNH2</accession>
<dbReference type="InterPro" id="IPR036397">
    <property type="entry name" value="RNaseH_sf"/>
</dbReference>
<name>A0ABV4WNH2_9CYAN</name>